<sequence length="182" mass="21269">MSNGSMSNGSQISRIFRWRDHMAWDKYHEGNDEGFHMAHKLLLEPRLGDYHAANMHLLLTKSDDFPVHHGQEAVRLYTELINKVTTEDQIAYLQKKKDQAQEWLADAEQREAKEKERWAGMTGEEIVNAKMAEAMATLRQYEEEHEHDEEQEDEYEEQQEDTQEGEGRPKGRYNSGFKNSGI</sequence>
<evidence type="ECO:0000256" key="1">
    <source>
        <dbReference type="SAM" id="MobiDB-lite"/>
    </source>
</evidence>
<gene>
    <name evidence="2" type="ORF">HDK90DRAFT_178898</name>
</gene>
<feature type="compositionally biased region" description="Acidic residues" evidence="1">
    <location>
        <begin position="143"/>
        <end position="164"/>
    </location>
</feature>
<name>A0ABR1YVQ9_9PEZI</name>
<comment type="caution">
    <text evidence="2">The sequence shown here is derived from an EMBL/GenBank/DDBJ whole genome shotgun (WGS) entry which is preliminary data.</text>
</comment>
<organism evidence="2 3">
    <name type="scientific">Phyllosticta capitalensis</name>
    <dbReference type="NCBI Taxonomy" id="121624"/>
    <lineage>
        <taxon>Eukaryota</taxon>
        <taxon>Fungi</taxon>
        <taxon>Dikarya</taxon>
        <taxon>Ascomycota</taxon>
        <taxon>Pezizomycotina</taxon>
        <taxon>Dothideomycetes</taxon>
        <taxon>Dothideomycetes incertae sedis</taxon>
        <taxon>Botryosphaeriales</taxon>
        <taxon>Phyllostictaceae</taxon>
        <taxon>Phyllosticta</taxon>
    </lineage>
</organism>
<keyword evidence="3" id="KW-1185">Reference proteome</keyword>
<reference evidence="2 3" key="1">
    <citation type="submission" date="2024-04" db="EMBL/GenBank/DDBJ databases">
        <title>Phyllosticta paracitricarpa is synonymous to the EU quarantine fungus P. citricarpa based on phylogenomic analyses.</title>
        <authorList>
            <consortium name="Lawrence Berkeley National Laboratory"/>
            <person name="Van Ingen-Buijs V.A."/>
            <person name="Van Westerhoven A.C."/>
            <person name="Haridas S."/>
            <person name="Skiadas P."/>
            <person name="Martin F."/>
            <person name="Groenewald J.Z."/>
            <person name="Crous P.W."/>
            <person name="Seidl M.F."/>
        </authorList>
    </citation>
    <scope>NUCLEOTIDE SEQUENCE [LARGE SCALE GENOMIC DNA]</scope>
    <source>
        <strain evidence="2 3">CBS 123374</strain>
    </source>
</reference>
<feature type="region of interest" description="Disordered" evidence="1">
    <location>
        <begin position="135"/>
        <end position="182"/>
    </location>
</feature>
<dbReference type="Proteomes" id="UP001492380">
    <property type="component" value="Unassembled WGS sequence"/>
</dbReference>
<accession>A0ABR1YVQ9</accession>
<evidence type="ECO:0000313" key="2">
    <source>
        <dbReference type="EMBL" id="KAK8240284.1"/>
    </source>
</evidence>
<dbReference type="EMBL" id="JBBWRZ010000003">
    <property type="protein sequence ID" value="KAK8240284.1"/>
    <property type="molecule type" value="Genomic_DNA"/>
</dbReference>
<proteinExistence type="predicted"/>
<evidence type="ECO:0000313" key="3">
    <source>
        <dbReference type="Proteomes" id="UP001492380"/>
    </source>
</evidence>
<protein>
    <submittedName>
        <fullName evidence="2">Uncharacterized protein</fullName>
    </submittedName>
</protein>